<organism evidence="4 5">
    <name type="scientific">Polyplosphaeria fusca</name>
    <dbReference type="NCBI Taxonomy" id="682080"/>
    <lineage>
        <taxon>Eukaryota</taxon>
        <taxon>Fungi</taxon>
        <taxon>Dikarya</taxon>
        <taxon>Ascomycota</taxon>
        <taxon>Pezizomycotina</taxon>
        <taxon>Dothideomycetes</taxon>
        <taxon>Pleosporomycetidae</taxon>
        <taxon>Pleosporales</taxon>
        <taxon>Tetraplosphaeriaceae</taxon>
        <taxon>Polyplosphaeria</taxon>
    </lineage>
</organism>
<dbReference type="InterPro" id="IPR055170">
    <property type="entry name" value="GFO_IDH_MocA-like_dom"/>
</dbReference>
<protein>
    <submittedName>
        <fullName evidence="4">Oxidoreductase-like protein</fullName>
    </submittedName>
</protein>
<dbReference type="PANTHER" id="PTHR43054">
    <property type="match status" value="1"/>
</dbReference>
<dbReference type="SUPFAM" id="SSF55347">
    <property type="entry name" value="Glyceraldehyde-3-phosphate dehydrogenase-like, C-terminal domain"/>
    <property type="match status" value="1"/>
</dbReference>
<feature type="domain" description="Gfo/Idh/MocA-like oxidoreductase N-terminal" evidence="2">
    <location>
        <begin position="4"/>
        <end position="122"/>
    </location>
</feature>
<proteinExistence type="inferred from homology"/>
<comment type="similarity">
    <text evidence="1">Belongs to the Gfo/Idh/MocA family.</text>
</comment>
<dbReference type="Pfam" id="PF22725">
    <property type="entry name" value="GFO_IDH_MocA_C3"/>
    <property type="match status" value="1"/>
</dbReference>
<gene>
    <name evidence="4" type="ORF">EJ04DRAFT_508115</name>
</gene>
<evidence type="ECO:0000313" key="4">
    <source>
        <dbReference type="EMBL" id="KAF2740115.1"/>
    </source>
</evidence>
<dbReference type="InterPro" id="IPR036291">
    <property type="entry name" value="NAD(P)-bd_dom_sf"/>
</dbReference>
<dbReference type="EMBL" id="ML996101">
    <property type="protein sequence ID" value="KAF2740115.1"/>
    <property type="molecule type" value="Genomic_DNA"/>
</dbReference>
<dbReference type="AlphaFoldDB" id="A0A9P4V933"/>
<dbReference type="Pfam" id="PF01408">
    <property type="entry name" value="GFO_IDH_MocA"/>
    <property type="match status" value="1"/>
</dbReference>
<evidence type="ECO:0000256" key="1">
    <source>
        <dbReference type="ARBA" id="ARBA00010928"/>
    </source>
</evidence>
<dbReference type="PANTHER" id="PTHR43054:SF1">
    <property type="entry name" value="SCYLLO-INOSITOL 2-DEHYDROGENASE (NADP(+)) IOLU"/>
    <property type="match status" value="1"/>
</dbReference>
<dbReference type="Gene3D" id="3.30.360.10">
    <property type="entry name" value="Dihydrodipicolinate Reductase, domain 2"/>
    <property type="match status" value="1"/>
</dbReference>
<dbReference type="Gene3D" id="3.40.50.720">
    <property type="entry name" value="NAD(P)-binding Rossmann-like Domain"/>
    <property type="match status" value="1"/>
</dbReference>
<evidence type="ECO:0000259" key="2">
    <source>
        <dbReference type="Pfam" id="PF01408"/>
    </source>
</evidence>
<dbReference type="GO" id="GO:0000166">
    <property type="term" value="F:nucleotide binding"/>
    <property type="evidence" value="ECO:0007669"/>
    <property type="project" value="InterPro"/>
</dbReference>
<keyword evidence="5" id="KW-1185">Reference proteome</keyword>
<evidence type="ECO:0000259" key="3">
    <source>
        <dbReference type="Pfam" id="PF22725"/>
    </source>
</evidence>
<reference evidence="4" key="1">
    <citation type="journal article" date="2020" name="Stud. Mycol.">
        <title>101 Dothideomycetes genomes: a test case for predicting lifestyles and emergence of pathogens.</title>
        <authorList>
            <person name="Haridas S."/>
            <person name="Albert R."/>
            <person name="Binder M."/>
            <person name="Bloem J."/>
            <person name="Labutti K."/>
            <person name="Salamov A."/>
            <person name="Andreopoulos B."/>
            <person name="Baker S."/>
            <person name="Barry K."/>
            <person name="Bills G."/>
            <person name="Bluhm B."/>
            <person name="Cannon C."/>
            <person name="Castanera R."/>
            <person name="Culley D."/>
            <person name="Daum C."/>
            <person name="Ezra D."/>
            <person name="Gonzalez J."/>
            <person name="Henrissat B."/>
            <person name="Kuo A."/>
            <person name="Liang C."/>
            <person name="Lipzen A."/>
            <person name="Lutzoni F."/>
            <person name="Magnuson J."/>
            <person name="Mondo S."/>
            <person name="Nolan M."/>
            <person name="Ohm R."/>
            <person name="Pangilinan J."/>
            <person name="Park H.-J."/>
            <person name="Ramirez L."/>
            <person name="Alfaro M."/>
            <person name="Sun H."/>
            <person name="Tritt A."/>
            <person name="Yoshinaga Y."/>
            <person name="Zwiers L.-H."/>
            <person name="Turgeon B."/>
            <person name="Goodwin S."/>
            <person name="Spatafora J."/>
            <person name="Crous P."/>
            <person name="Grigoriev I."/>
        </authorList>
    </citation>
    <scope>NUCLEOTIDE SEQUENCE</scope>
    <source>
        <strain evidence="4">CBS 125425</strain>
    </source>
</reference>
<accession>A0A9P4V933</accession>
<dbReference type="OrthoDB" id="2129491at2759"/>
<evidence type="ECO:0000313" key="5">
    <source>
        <dbReference type="Proteomes" id="UP000799444"/>
    </source>
</evidence>
<dbReference type="InterPro" id="IPR000683">
    <property type="entry name" value="Gfo/Idh/MocA-like_OxRdtase_N"/>
</dbReference>
<dbReference type="Proteomes" id="UP000799444">
    <property type="component" value="Unassembled WGS sequence"/>
</dbReference>
<feature type="domain" description="GFO/IDH/MocA-like oxidoreductase" evidence="3">
    <location>
        <begin position="141"/>
        <end position="250"/>
    </location>
</feature>
<comment type="caution">
    <text evidence="4">The sequence shown here is derived from an EMBL/GenBank/DDBJ whole genome shotgun (WGS) entry which is preliminary data.</text>
</comment>
<sequence>MIPFGIIGTNWITHSFVAGAHATRKWSLRAVYSRTEASARDFASKYPDSASIALHTQLASLANSPDISTVYIASPNSLHYEHAKQMLQAGKHVVLEKPATCTAAQLHDLFGVAAERGVVLIEAFRHLHEANFKVLKQSLEKLGPVYGASLNYAQYSSRFDAVLRGEWPNIFTLEFGGGALVDLGVYCVAAAVDLFGAPETSAYHPVIVETGADGGGVLVLRYEGFAVSITASKIFGSGAPSEVYGRDGTLTIPTITDIESVVFRASRGERKGVVEGLGGGKEELNLKEEAEDYARIIEEKDFREVERWRKVSEGVIGVTEKCRKENGLLFPVEREQPGKGEGTTGIIGGV</sequence>
<dbReference type="SUPFAM" id="SSF51735">
    <property type="entry name" value="NAD(P)-binding Rossmann-fold domains"/>
    <property type="match status" value="1"/>
</dbReference>
<name>A0A9P4V933_9PLEO</name>